<dbReference type="Pfam" id="PF00781">
    <property type="entry name" value="DAGK_cat"/>
    <property type="match status" value="1"/>
</dbReference>
<protein>
    <submittedName>
        <fullName evidence="3">Diacylglycerol kinase family protein</fullName>
    </submittedName>
</protein>
<reference evidence="3" key="1">
    <citation type="submission" date="2022-12" db="EMBL/GenBank/DDBJ databases">
        <authorList>
            <person name="Krivoruchko A.V."/>
            <person name="Elkin A."/>
        </authorList>
    </citation>
    <scope>NUCLEOTIDE SEQUENCE</scope>
    <source>
        <strain evidence="3">IEGM 1388</strain>
    </source>
</reference>
<keyword evidence="3" id="KW-0808">Transferase</keyword>
<dbReference type="PROSITE" id="PS50146">
    <property type="entry name" value="DAGK"/>
    <property type="match status" value="1"/>
</dbReference>
<keyword evidence="1" id="KW-0812">Transmembrane</keyword>
<name>A0ABT4N154_GORRU</name>
<dbReference type="Gene3D" id="3.40.50.10330">
    <property type="entry name" value="Probable inorganic polyphosphate/atp-NAD kinase, domain 1"/>
    <property type="match status" value="1"/>
</dbReference>
<feature type="transmembrane region" description="Helical" evidence="1">
    <location>
        <begin position="20"/>
        <end position="40"/>
    </location>
</feature>
<comment type="caution">
    <text evidence="3">The sequence shown here is derived from an EMBL/GenBank/DDBJ whole genome shotgun (WGS) entry which is preliminary data.</text>
</comment>
<feature type="domain" description="DAGKc" evidence="2">
    <location>
        <begin position="131"/>
        <end position="260"/>
    </location>
</feature>
<dbReference type="InterPro" id="IPR016064">
    <property type="entry name" value="NAD/diacylglycerol_kinase_sf"/>
</dbReference>
<organism evidence="3 4">
    <name type="scientific">Gordonia rubripertincta</name>
    <name type="common">Rhodococcus corallinus</name>
    <dbReference type="NCBI Taxonomy" id="36822"/>
    <lineage>
        <taxon>Bacteria</taxon>
        <taxon>Bacillati</taxon>
        <taxon>Actinomycetota</taxon>
        <taxon>Actinomycetes</taxon>
        <taxon>Mycobacteriales</taxon>
        <taxon>Gordoniaceae</taxon>
        <taxon>Gordonia</taxon>
    </lineage>
</organism>
<feature type="transmembrane region" description="Helical" evidence="1">
    <location>
        <begin position="97"/>
        <end position="117"/>
    </location>
</feature>
<sequence>MTDRRHEAVRSEGAGSRWWARAAFLFAFSTAAVPLLWAGLTSTVGVLLVSVGAVVITTAALYRVLASRGVLRWISFAIVLIAPLSMLIVFIRADLLAAVMSVCGLALLTVFCARAALHRPLPDRTISAPAVKAERPFVLMNPRSGGGKVAKFDLQRKAEDLGAEVVLLEGPTTVDVTALARDAVERGADLLGVAGGDGTQALVASVAAERGVPFVVISAGTRNHFAMDLGLDRTDPSLCLDALRDGVDVPVDLGRINGRPFVNNASFGVYAEIVRSPAYREDKAGTVLSAIPDLLAEHAGSRLTARFGGVQVTGPQAVLVSNNPYGTGDLAGLSRRVRLDLGILGVVTLSVANTRQAVGLLRRAKVRGLTQHTTAEVVIEADTVEVPVGVDGETLMLTSPVRCTIEPGVLRVRLPRDLPTPRPAEPPIDWVRLSQLARRRGKDATHGP</sequence>
<gene>
    <name evidence="3" type="ORF">O4213_23595</name>
</gene>
<keyword evidence="4" id="KW-1185">Reference proteome</keyword>
<evidence type="ECO:0000259" key="2">
    <source>
        <dbReference type="PROSITE" id="PS50146"/>
    </source>
</evidence>
<evidence type="ECO:0000313" key="3">
    <source>
        <dbReference type="EMBL" id="MCZ4552994.1"/>
    </source>
</evidence>
<dbReference type="InterPro" id="IPR017438">
    <property type="entry name" value="ATP-NAD_kinase_N"/>
</dbReference>
<dbReference type="InterPro" id="IPR001206">
    <property type="entry name" value="Diacylglycerol_kinase_cat_dom"/>
</dbReference>
<keyword evidence="1" id="KW-0472">Membrane</keyword>
<accession>A0ABT4N154</accession>
<proteinExistence type="predicted"/>
<feature type="transmembrane region" description="Helical" evidence="1">
    <location>
        <begin position="46"/>
        <end position="66"/>
    </location>
</feature>
<feature type="transmembrane region" description="Helical" evidence="1">
    <location>
        <begin position="73"/>
        <end position="91"/>
    </location>
</feature>
<dbReference type="GO" id="GO:0016301">
    <property type="term" value="F:kinase activity"/>
    <property type="evidence" value="ECO:0007669"/>
    <property type="project" value="UniProtKB-KW"/>
</dbReference>
<dbReference type="Gene3D" id="2.60.200.40">
    <property type="match status" value="1"/>
</dbReference>
<keyword evidence="3" id="KW-0418">Kinase</keyword>
<dbReference type="SUPFAM" id="SSF111331">
    <property type="entry name" value="NAD kinase/diacylglycerol kinase-like"/>
    <property type="match status" value="1"/>
</dbReference>
<dbReference type="EMBL" id="JAPWIE010000008">
    <property type="protein sequence ID" value="MCZ4552994.1"/>
    <property type="molecule type" value="Genomic_DNA"/>
</dbReference>
<evidence type="ECO:0000313" key="4">
    <source>
        <dbReference type="Proteomes" id="UP001067235"/>
    </source>
</evidence>
<keyword evidence="1" id="KW-1133">Transmembrane helix</keyword>
<dbReference type="Proteomes" id="UP001067235">
    <property type="component" value="Unassembled WGS sequence"/>
</dbReference>
<evidence type="ECO:0000256" key="1">
    <source>
        <dbReference type="SAM" id="Phobius"/>
    </source>
</evidence>
<dbReference type="RefSeq" id="WP_301573612.1">
    <property type="nucleotide sequence ID" value="NZ_JAPWIE010000008.1"/>
</dbReference>